<feature type="domain" description="SMP-30/Gluconolactonase/LRE-like region" evidence="4">
    <location>
        <begin position="19"/>
        <end position="278"/>
    </location>
</feature>
<dbReference type="InterPro" id="IPR013658">
    <property type="entry name" value="SGL"/>
</dbReference>
<evidence type="ECO:0000256" key="1">
    <source>
        <dbReference type="ARBA" id="ARBA00008853"/>
    </source>
</evidence>
<name>A0A1J1HZ53_9DIPT</name>
<feature type="binding site" evidence="3">
    <location>
        <position position="130"/>
    </location>
    <ligand>
        <name>substrate</name>
    </ligand>
</feature>
<evidence type="ECO:0000313" key="5">
    <source>
        <dbReference type="EMBL" id="CRK93383.1"/>
    </source>
</evidence>
<reference evidence="5 6" key="1">
    <citation type="submission" date="2015-04" db="EMBL/GenBank/DDBJ databases">
        <authorList>
            <person name="Syromyatnikov M.Y."/>
            <person name="Popov V.N."/>
        </authorList>
    </citation>
    <scope>NUCLEOTIDE SEQUENCE [LARGE SCALE GENOMIC DNA]</scope>
</reference>
<dbReference type="InterPro" id="IPR005511">
    <property type="entry name" value="SMP-30"/>
</dbReference>
<keyword evidence="3" id="KW-0479">Metal-binding</keyword>
<feature type="binding site" evidence="3">
    <location>
        <position position="165"/>
    </location>
    <ligand>
        <name>a divalent metal cation</name>
        <dbReference type="ChEBI" id="CHEBI:60240"/>
    </ligand>
</feature>
<dbReference type="PANTHER" id="PTHR10907:SF66">
    <property type="entry name" value="MIP34848P1-RELATED"/>
    <property type="match status" value="1"/>
</dbReference>
<dbReference type="SUPFAM" id="SSF63829">
    <property type="entry name" value="Calcium-dependent phosphotriesterase"/>
    <property type="match status" value="1"/>
</dbReference>
<feature type="active site" description="Proton donor/acceptor" evidence="2">
    <location>
        <position position="219"/>
    </location>
</feature>
<dbReference type="InterPro" id="IPR011042">
    <property type="entry name" value="6-blade_b-propeller_TolB-like"/>
</dbReference>
<evidence type="ECO:0000256" key="2">
    <source>
        <dbReference type="PIRSR" id="PIRSR605511-1"/>
    </source>
</evidence>
<dbReference type="GO" id="GO:0004341">
    <property type="term" value="F:gluconolactonase activity"/>
    <property type="evidence" value="ECO:0007669"/>
    <property type="project" value="TreeGrafter"/>
</dbReference>
<accession>A0A1J1HZ53</accession>
<dbReference type="GO" id="GO:0019853">
    <property type="term" value="P:L-ascorbic acid biosynthetic process"/>
    <property type="evidence" value="ECO:0007669"/>
    <property type="project" value="TreeGrafter"/>
</dbReference>
<dbReference type="Gene3D" id="2.120.10.30">
    <property type="entry name" value="TolB, C-terminal domain"/>
    <property type="match status" value="1"/>
</dbReference>
<keyword evidence="3" id="KW-0862">Zinc</keyword>
<proteinExistence type="inferred from homology"/>
<sequence length="312" mass="34441">MTTTYKVEQLTGTTMNFTGEAPYYDGETYSLYWTDIVGGQIFRMDTTTTKLYTARILGETYISFIIPVEGTTTQFIIGAGKRLLLINWDGVHTTAQIIRILAELTTTGVRFNDAKTDTQGRLYVGTMISEETGNIFDTTKRVGSLYRFTMTEGLTELKTKVGLSNGIAFNDQTNTMYFVDSYDLNIKQFFYDGKTGNITNEKILTDITSYGTTKTNVPDGLTIDTDGNLYVAMFGGGRILKINTTTGKVTTEIKLPVPQVTSMTFGGKNYDTMFVTTAGLDVTGPQTYPSGYMFKVTGLGVQGTETTKFETT</sequence>
<dbReference type="Pfam" id="PF08450">
    <property type="entry name" value="SGL"/>
    <property type="match status" value="1"/>
</dbReference>
<comment type="similarity">
    <text evidence="1">Belongs to the SMP-30/CGR1 family.</text>
</comment>
<feature type="binding site" evidence="3">
    <location>
        <position position="20"/>
    </location>
    <ligand>
        <name>a divalent metal cation</name>
        <dbReference type="ChEBI" id="CHEBI:60240"/>
    </ligand>
</feature>
<dbReference type="EMBL" id="CVRI01000037">
    <property type="protein sequence ID" value="CRK93383.1"/>
    <property type="molecule type" value="Genomic_DNA"/>
</dbReference>
<organism evidence="5 6">
    <name type="scientific">Clunio marinus</name>
    <dbReference type="NCBI Taxonomy" id="568069"/>
    <lineage>
        <taxon>Eukaryota</taxon>
        <taxon>Metazoa</taxon>
        <taxon>Ecdysozoa</taxon>
        <taxon>Arthropoda</taxon>
        <taxon>Hexapoda</taxon>
        <taxon>Insecta</taxon>
        <taxon>Pterygota</taxon>
        <taxon>Neoptera</taxon>
        <taxon>Endopterygota</taxon>
        <taxon>Diptera</taxon>
        <taxon>Nematocera</taxon>
        <taxon>Chironomoidea</taxon>
        <taxon>Chironomidae</taxon>
        <taxon>Clunio</taxon>
    </lineage>
</organism>
<comment type="cofactor">
    <cofactor evidence="3">
        <name>Zn(2+)</name>
        <dbReference type="ChEBI" id="CHEBI:29105"/>
    </cofactor>
    <text evidence="3">Binds 1 divalent metal cation per subunit.</text>
</comment>
<evidence type="ECO:0000313" key="6">
    <source>
        <dbReference type="Proteomes" id="UP000183832"/>
    </source>
</evidence>
<evidence type="ECO:0000256" key="3">
    <source>
        <dbReference type="PIRSR" id="PIRSR605511-2"/>
    </source>
</evidence>
<feature type="binding site" evidence="3">
    <location>
        <position position="112"/>
    </location>
    <ligand>
        <name>substrate</name>
    </ligand>
</feature>
<gene>
    <name evidence="5" type="primary">similar to Regucalcin</name>
    <name evidence="5" type="ORF">CLUMA_CG006919</name>
</gene>
<keyword evidence="6" id="KW-1185">Reference proteome</keyword>
<dbReference type="STRING" id="568069.A0A1J1HZ53"/>
<dbReference type="Proteomes" id="UP000183832">
    <property type="component" value="Unassembled WGS sequence"/>
</dbReference>
<protein>
    <submittedName>
        <fullName evidence="5">CLUMA_CG006919, isoform A</fullName>
    </submittedName>
</protein>
<evidence type="ECO:0000259" key="4">
    <source>
        <dbReference type="Pfam" id="PF08450"/>
    </source>
</evidence>
<dbReference type="PRINTS" id="PR01790">
    <property type="entry name" value="SMP30FAMILY"/>
</dbReference>
<dbReference type="PANTHER" id="PTHR10907">
    <property type="entry name" value="REGUCALCIN"/>
    <property type="match status" value="1"/>
</dbReference>
<dbReference type="AlphaFoldDB" id="A0A1J1HZ53"/>
<feature type="binding site" evidence="3">
    <location>
        <position position="110"/>
    </location>
    <ligand>
        <name>substrate</name>
    </ligand>
</feature>
<dbReference type="GO" id="GO:0005509">
    <property type="term" value="F:calcium ion binding"/>
    <property type="evidence" value="ECO:0007669"/>
    <property type="project" value="TreeGrafter"/>
</dbReference>
<dbReference type="OrthoDB" id="423498at2759"/>
<feature type="binding site" evidence="3">
    <location>
        <position position="219"/>
    </location>
    <ligand>
        <name>a divalent metal cation</name>
        <dbReference type="ChEBI" id="CHEBI:60240"/>
    </ligand>
</feature>